<feature type="signal peptide" evidence="1">
    <location>
        <begin position="1"/>
        <end position="17"/>
    </location>
</feature>
<reference evidence="2 3" key="1">
    <citation type="submission" date="2024-09" db="EMBL/GenBank/DDBJ databases">
        <authorList>
            <person name="Sun Q."/>
            <person name="Mori K."/>
        </authorList>
    </citation>
    <scope>NUCLEOTIDE SEQUENCE [LARGE SCALE GENOMIC DNA]</scope>
    <source>
        <strain evidence="2 3">ATCC 51272</strain>
    </source>
</reference>
<dbReference type="Proteomes" id="UP001589688">
    <property type="component" value="Unassembled WGS sequence"/>
</dbReference>
<comment type="caution">
    <text evidence="2">The sequence shown here is derived from an EMBL/GenBank/DDBJ whole genome shotgun (WGS) entry which is preliminary data.</text>
</comment>
<sequence>MARTSLLLLALALTLAAAGRERPDTALLHRIFDYAATVDTTRAADTAEYAYTRFRLSVDRKNPTLMLVPTVYAIAHSGQRQYVGETYSRITMPSFGRYESQQLLHVTTVPRRHRTMTTMLRYLTPHVYGETLFENALLSPFHRANRRFYRYRVTFLLNGTARVNFTPRRRNTQLVGGQALVDYYTGRIIRCSLTGEYDMVNFWITLQMGAEGWRTLLPARCDLRTRFRFIRSKVSGRFTAFYGLPRVLTDTIANEDDMELMCRVRPDTLDYDALALYGTMAARRMARDSALARRPPEARRPNLARKILWDIIGDNMLNRVKSNFGINNQGYIRLNPILNPLYMGYDHHRGFTYKFDLRMSYQFGPNSELSTRLKAGYAFRQKQFYFRLPLYYYFDKRRNSYFKLEVGNGNHIRSLSVRRDIERQYPDTAGLGLPDFGLLHEFRQTDTRLMVNINLSDRLGFQLGTLFQRREAVHREAFRRLGRAGVYHSFAPIVELQYRPWGWRGAVFTADYDRGIRGVMGSNTDYERMEFNGEYIHRLNRLQSWQMRVGTGFYTRKDARGYFLDYENFRENNIPGGWNDDWSGEFELLRSDIYNTSAYYVRANATYESPLLLLSWLPWLGHYMEMERVYVSVLDVKSVHPYVELGYGFTTRLFSCGVFVGSGQGSRVFGCKFGFELFRRW</sequence>
<organism evidence="2 3">
    <name type="scientific">Hallella seregens ATCC 51272</name>
    <dbReference type="NCBI Taxonomy" id="1336250"/>
    <lineage>
        <taxon>Bacteria</taxon>
        <taxon>Pseudomonadati</taxon>
        <taxon>Bacteroidota</taxon>
        <taxon>Bacteroidia</taxon>
        <taxon>Bacteroidales</taxon>
        <taxon>Prevotellaceae</taxon>
        <taxon>Hallella</taxon>
    </lineage>
</organism>
<accession>A0ABV5ZI56</accession>
<keyword evidence="1" id="KW-0732">Signal</keyword>
<gene>
    <name evidence="2" type="ORF">ACFFK8_04315</name>
</gene>
<dbReference type="InterPro" id="IPR043741">
    <property type="entry name" value="DUF5686"/>
</dbReference>
<name>A0ABV5ZI56_9BACT</name>
<feature type="chain" id="PRO_5045533564" evidence="1">
    <location>
        <begin position="18"/>
        <end position="681"/>
    </location>
</feature>
<evidence type="ECO:0000313" key="2">
    <source>
        <dbReference type="EMBL" id="MFB9897058.1"/>
    </source>
</evidence>
<dbReference type="EMBL" id="JBHLZF010000001">
    <property type="protein sequence ID" value="MFB9897058.1"/>
    <property type="molecule type" value="Genomic_DNA"/>
</dbReference>
<evidence type="ECO:0000256" key="1">
    <source>
        <dbReference type="SAM" id="SignalP"/>
    </source>
</evidence>
<dbReference type="RefSeq" id="WP_005847022.1">
    <property type="nucleotide sequence ID" value="NZ_JBHLZF010000001.1"/>
</dbReference>
<protein>
    <submittedName>
        <fullName evidence="2">DUF5686 family protein</fullName>
    </submittedName>
</protein>
<proteinExistence type="predicted"/>
<keyword evidence="3" id="KW-1185">Reference proteome</keyword>
<evidence type="ECO:0000313" key="3">
    <source>
        <dbReference type="Proteomes" id="UP001589688"/>
    </source>
</evidence>
<dbReference type="Pfam" id="PF18939">
    <property type="entry name" value="DUF5686"/>
    <property type="match status" value="1"/>
</dbReference>